<protein>
    <submittedName>
        <fullName evidence="1">Uncharacterized protein</fullName>
    </submittedName>
</protein>
<proteinExistence type="predicted"/>
<dbReference type="Proteomes" id="UP001152888">
    <property type="component" value="Unassembled WGS sequence"/>
</dbReference>
<evidence type="ECO:0000313" key="1">
    <source>
        <dbReference type="EMBL" id="CAH1997718.1"/>
    </source>
</evidence>
<gene>
    <name evidence="1" type="ORF">ACAOBT_LOCUS23914</name>
</gene>
<evidence type="ECO:0000313" key="2">
    <source>
        <dbReference type="Proteomes" id="UP001152888"/>
    </source>
</evidence>
<dbReference type="EMBL" id="CAKOFQ010007300">
    <property type="protein sequence ID" value="CAH1997718.1"/>
    <property type="molecule type" value="Genomic_DNA"/>
</dbReference>
<dbReference type="AlphaFoldDB" id="A0A9P0PUL8"/>
<reference evidence="1" key="1">
    <citation type="submission" date="2022-03" db="EMBL/GenBank/DDBJ databases">
        <authorList>
            <person name="Sayadi A."/>
        </authorList>
    </citation>
    <scope>NUCLEOTIDE SEQUENCE</scope>
</reference>
<comment type="caution">
    <text evidence="1">The sequence shown here is derived from an EMBL/GenBank/DDBJ whole genome shotgun (WGS) entry which is preliminary data.</text>
</comment>
<organism evidence="1 2">
    <name type="scientific">Acanthoscelides obtectus</name>
    <name type="common">Bean weevil</name>
    <name type="synonym">Bruchus obtectus</name>
    <dbReference type="NCBI Taxonomy" id="200917"/>
    <lineage>
        <taxon>Eukaryota</taxon>
        <taxon>Metazoa</taxon>
        <taxon>Ecdysozoa</taxon>
        <taxon>Arthropoda</taxon>
        <taxon>Hexapoda</taxon>
        <taxon>Insecta</taxon>
        <taxon>Pterygota</taxon>
        <taxon>Neoptera</taxon>
        <taxon>Endopterygota</taxon>
        <taxon>Coleoptera</taxon>
        <taxon>Polyphaga</taxon>
        <taxon>Cucujiformia</taxon>
        <taxon>Chrysomeloidea</taxon>
        <taxon>Chrysomelidae</taxon>
        <taxon>Bruchinae</taxon>
        <taxon>Bruchini</taxon>
        <taxon>Acanthoscelides</taxon>
    </lineage>
</organism>
<sequence length="57" mass="6718">MVERRKEWALKPRIGKTVADYFNKVYWCNECFEYKSAVPSQNLPTSVHSEKLLNQPS</sequence>
<keyword evidence="2" id="KW-1185">Reference proteome</keyword>
<name>A0A9P0PUL8_ACAOB</name>
<accession>A0A9P0PUL8</accession>